<dbReference type="OrthoDB" id="386229at2759"/>
<evidence type="ECO:0000313" key="2">
    <source>
        <dbReference type="EMBL" id="ANQ08445.1"/>
    </source>
</evidence>
<accession>A0A1B1E0M8</accession>
<feature type="domain" description="Plasmodium RESA N-terminal" evidence="1">
    <location>
        <begin position="139"/>
        <end position="257"/>
    </location>
</feature>
<dbReference type="EMBL" id="CP016247">
    <property type="protein sequence ID" value="ANQ08445.1"/>
    <property type="molecule type" value="Genomic_DNA"/>
</dbReference>
<dbReference type="GeneID" id="30909543"/>
<evidence type="ECO:0000313" key="3">
    <source>
        <dbReference type="Proteomes" id="UP000092716"/>
    </source>
</evidence>
<sequence length="272" mass="31662">MKKFKILSSPRVVFSFFSMMNFVLLNSGIEQNGKLLSSQLDVRASPRQLSQFTAPSSVYADPSELNLHPHDNEYIFELGDEYINGGAFGQGENIESEKEDEVRGIEELEKLEDGQEEKCEQEEQYDEEDLMDYEGRIDIASILKDHVLVVPKDKVEFLLVECIKIQISDYQIVMDNLLSELHELASEYGLSQEEKMKLWNEFQEEISKDFKEVDDYYNEIYRINMHADTVATVPFLSSLRKFLNMWKNCIDKTEKKWSTILKVKTQEYEGTA</sequence>
<gene>
    <name evidence="2" type="ORF">PCOAH_00028150</name>
</gene>
<dbReference type="Pfam" id="PF09687">
    <property type="entry name" value="PRESAN"/>
    <property type="match status" value="1"/>
</dbReference>
<keyword evidence="3" id="KW-1185">Reference proteome</keyword>
<dbReference type="Proteomes" id="UP000092716">
    <property type="component" value="Chromosome 9"/>
</dbReference>
<dbReference type="Gene3D" id="6.10.280.180">
    <property type="entry name" value="Plasmodium RESA, N-terminal helical domain"/>
    <property type="match status" value="1"/>
</dbReference>
<dbReference type="VEuPathDB" id="PlasmoDB:PCOAH_00028150"/>
<name>A0A1B1E0M8_9APIC</name>
<protein>
    <recommendedName>
        <fullName evidence="1">Plasmodium RESA N-terminal domain-containing protein</fullName>
    </recommendedName>
</protein>
<dbReference type="RefSeq" id="XP_019915140.1">
    <property type="nucleotide sequence ID" value="XM_020059620.1"/>
</dbReference>
<reference evidence="3" key="1">
    <citation type="submission" date="2016-06" db="EMBL/GenBank/DDBJ databases">
        <title>First high quality genome sequence of Plasmodium coatneyi using continuous long reads from single molecule, real-time sequencing.</title>
        <authorList>
            <person name="Chien J.-T."/>
            <person name="Pakala S.B."/>
            <person name="Geraldo J.A."/>
            <person name="Lapp S.A."/>
            <person name="Barnwell J.W."/>
            <person name="Kissinger J.C."/>
            <person name="Galinski M.R."/>
            <person name="Humphrey J.C."/>
        </authorList>
    </citation>
    <scope>NUCLEOTIDE SEQUENCE [LARGE SCALE GENOMIC DNA]</scope>
    <source>
        <strain evidence="3">Hackeri</strain>
    </source>
</reference>
<dbReference type="InterPro" id="IPR019111">
    <property type="entry name" value="PRESA_N"/>
</dbReference>
<organism evidence="2 3">
    <name type="scientific">Plasmodium coatneyi</name>
    <dbReference type="NCBI Taxonomy" id="208452"/>
    <lineage>
        <taxon>Eukaryota</taxon>
        <taxon>Sar</taxon>
        <taxon>Alveolata</taxon>
        <taxon>Apicomplexa</taxon>
        <taxon>Aconoidasida</taxon>
        <taxon>Haemosporida</taxon>
        <taxon>Plasmodiidae</taxon>
        <taxon>Plasmodium</taxon>
    </lineage>
</organism>
<dbReference type="KEGG" id="pcot:PCOAH_00028150"/>
<dbReference type="AlphaFoldDB" id="A0A1B1E0M8"/>
<dbReference type="InterPro" id="IPR044885">
    <property type="entry name" value="PRESA_N_sf"/>
</dbReference>
<proteinExistence type="predicted"/>
<evidence type="ECO:0000259" key="1">
    <source>
        <dbReference type="Pfam" id="PF09687"/>
    </source>
</evidence>